<dbReference type="GO" id="GO:0005524">
    <property type="term" value="F:ATP binding"/>
    <property type="evidence" value="ECO:0007669"/>
    <property type="project" value="UniProtKB-UniRule"/>
</dbReference>
<dbReference type="PROSITE" id="PS00445">
    <property type="entry name" value="FGGY_KINASES_2"/>
    <property type="match status" value="1"/>
</dbReference>
<keyword evidence="6 9" id="KW-0319">Glycerol metabolism</keyword>
<feature type="binding site" evidence="9">
    <location>
        <position position="17"/>
    </location>
    <ligand>
        <name>ADP</name>
        <dbReference type="ChEBI" id="CHEBI:456216"/>
    </ligand>
</feature>
<dbReference type="GO" id="GO:0004370">
    <property type="term" value="F:glycerol kinase activity"/>
    <property type="evidence" value="ECO:0007669"/>
    <property type="project" value="UniProtKB-UniRule"/>
</dbReference>
<dbReference type="Pfam" id="PF00370">
    <property type="entry name" value="FGGY_N"/>
    <property type="match status" value="1"/>
</dbReference>
<evidence type="ECO:0000256" key="4">
    <source>
        <dbReference type="ARBA" id="ARBA00022741"/>
    </source>
</evidence>
<evidence type="ECO:0000256" key="9">
    <source>
        <dbReference type="HAMAP-Rule" id="MF_00186"/>
    </source>
</evidence>
<name>A0AA37SY77_9ALTE</name>
<dbReference type="RefSeq" id="WP_284218512.1">
    <property type="nucleotide sequence ID" value="NZ_BSOT01000007.1"/>
</dbReference>
<feature type="binding site" evidence="9">
    <location>
        <position position="13"/>
    </location>
    <ligand>
        <name>sn-glycerol 3-phosphate</name>
        <dbReference type="ChEBI" id="CHEBI:57597"/>
    </ligand>
</feature>
<dbReference type="GO" id="GO:0005829">
    <property type="term" value="C:cytosol"/>
    <property type="evidence" value="ECO:0007669"/>
    <property type="project" value="TreeGrafter"/>
</dbReference>
<dbReference type="NCBIfam" id="TIGR01311">
    <property type="entry name" value="glycerol_kin"/>
    <property type="match status" value="1"/>
</dbReference>
<keyword evidence="7 9" id="KW-0067">ATP-binding</keyword>
<feature type="binding site" evidence="9">
    <location>
        <position position="83"/>
    </location>
    <ligand>
        <name>sn-glycerol 3-phosphate</name>
        <dbReference type="ChEBI" id="CHEBI:57597"/>
    </ligand>
</feature>
<comment type="similarity">
    <text evidence="2 9 10">Belongs to the FGGY kinase family.</text>
</comment>
<dbReference type="PIRSF" id="PIRSF000538">
    <property type="entry name" value="GlpK"/>
    <property type="match status" value="1"/>
</dbReference>
<reference evidence="13" key="2">
    <citation type="submission" date="2023-01" db="EMBL/GenBank/DDBJ databases">
        <title>Draft genome sequence of Agaribacter marinus strain NBRC 110023.</title>
        <authorList>
            <person name="Sun Q."/>
            <person name="Mori K."/>
        </authorList>
    </citation>
    <scope>NUCLEOTIDE SEQUENCE</scope>
    <source>
        <strain evidence="13">NBRC 110023</strain>
    </source>
</reference>
<dbReference type="GO" id="GO:0019563">
    <property type="term" value="P:glycerol catabolic process"/>
    <property type="evidence" value="ECO:0007669"/>
    <property type="project" value="UniProtKB-UniRule"/>
</dbReference>
<feature type="binding site" evidence="9">
    <location>
        <position position="133"/>
    </location>
    <ligand>
        <name>glycerol</name>
        <dbReference type="ChEBI" id="CHEBI:17754"/>
    </ligand>
</feature>
<keyword evidence="4 9" id="KW-0547">Nucleotide-binding</keyword>
<dbReference type="InterPro" id="IPR000577">
    <property type="entry name" value="Carb_kinase_FGGY"/>
</dbReference>
<evidence type="ECO:0000313" key="14">
    <source>
        <dbReference type="Proteomes" id="UP001156601"/>
    </source>
</evidence>
<feature type="binding site" evidence="9">
    <location>
        <position position="411"/>
    </location>
    <ligand>
        <name>ADP</name>
        <dbReference type="ChEBI" id="CHEBI:456216"/>
    </ligand>
</feature>
<dbReference type="PANTHER" id="PTHR10196">
    <property type="entry name" value="SUGAR KINASE"/>
    <property type="match status" value="1"/>
</dbReference>
<dbReference type="HAMAP" id="MF_00186">
    <property type="entry name" value="Glycerol_kin"/>
    <property type="match status" value="1"/>
</dbReference>
<dbReference type="FunFam" id="3.30.420.40:FF:000008">
    <property type="entry name" value="Glycerol kinase"/>
    <property type="match status" value="1"/>
</dbReference>
<gene>
    <name evidence="13" type="primary">glpK1</name>
    <name evidence="9" type="synonym">glpK</name>
    <name evidence="13" type="ORF">GCM10007852_30550</name>
</gene>
<accession>A0AA37SY77</accession>
<keyword evidence="5 9" id="KW-0418">Kinase</keyword>
<evidence type="ECO:0000256" key="1">
    <source>
        <dbReference type="ARBA" id="ARBA00005190"/>
    </source>
</evidence>
<dbReference type="FunFam" id="3.30.420.40:FF:000007">
    <property type="entry name" value="Glycerol kinase"/>
    <property type="match status" value="1"/>
</dbReference>
<feature type="binding site" evidence="9">
    <location>
        <position position="15"/>
    </location>
    <ligand>
        <name>ATP</name>
        <dbReference type="ChEBI" id="CHEBI:30616"/>
    </ligand>
</feature>
<feature type="binding site" evidence="9">
    <location>
        <position position="84"/>
    </location>
    <ligand>
        <name>glycerol</name>
        <dbReference type="ChEBI" id="CHEBI:17754"/>
    </ligand>
</feature>
<evidence type="ECO:0000256" key="7">
    <source>
        <dbReference type="ARBA" id="ARBA00022840"/>
    </source>
</evidence>
<feature type="binding site" evidence="9">
    <location>
        <position position="13"/>
    </location>
    <ligand>
        <name>ADP</name>
        <dbReference type="ChEBI" id="CHEBI:456216"/>
    </ligand>
</feature>
<protein>
    <recommendedName>
        <fullName evidence="9">Glycerol kinase</fullName>
        <ecNumber evidence="9">2.7.1.30</ecNumber>
    </recommendedName>
    <alternativeName>
        <fullName evidence="9">ATP:glycerol 3-phosphotransferase</fullName>
    </alternativeName>
    <alternativeName>
        <fullName evidence="9">Glycerokinase</fullName>
        <shortName evidence="9">GK</shortName>
    </alternativeName>
</protein>
<feature type="binding site" evidence="9">
    <location>
        <position position="242"/>
    </location>
    <ligand>
        <name>sn-glycerol 3-phosphate</name>
        <dbReference type="ChEBI" id="CHEBI:57597"/>
    </ligand>
</feature>
<evidence type="ECO:0000313" key="13">
    <source>
        <dbReference type="EMBL" id="GLR72147.1"/>
    </source>
</evidence>
<dbReference type="PROSITE" id="PS00933">
    <property type="entry name" value="FGGY_KINASES_1"/>
    <property type="match status" value="1"/>
</dbReference>
<evidence type="ECO:0000259" key="11">
    <source>
        <dbReference type="Pfam" id="PF00370"/>
    </source>
</evidence>
<dbReference type="GO" id="GO:0006072">
    <property type="term" value="P:glycerol-3-phosphate metabolic process"/>
    <property type="evidence" value="ECO:0007669"/>
    <property type="project" value="InterPro"/>
</dbReference>
<sequence>MPTTAILSIDQGTTSSRAIVFSLSGQPIASAQYEFTQYYPQNGWVEHDPEEIWATTYKACKEALAKAAESDVDVVSIGITNQRETTLVWDRSTGKAIYNAIVWQDRRTAPTCNKLAPSLASVRAKTGLLLDPYFSSTKIAWILDNVEGARQLANEGKLAFGTVDSFLIWRLTNGESHVTDATNACRTNLYNIHNNQWDNDLLTLFNVPSSVLPKVLDSASDFGTTAQGLFNTQIPINGVAGDQQAALFGQCCFNTGDLKSTYGTGCFALLNTGKSALPSQNKLLTTIAYRINGKTTYALEGAIFTAGANVQWLRDGIKVIKVAKETQALAESLDYDHGVFLVPGFAGLGAPHWEPNARATMFGMTRNTNNAHLARAALEAVCYQTADLLSAMKQDGANSTSVWVDGGMVGNDWLCQFLADILNIEVKRPAMMESTALGVAYLAGLYQGLYKDFEEISTHKALDKAFLPAMPNDTRDHLCAKWEVAVQSTLHFANA</sequence>
<feature type="binding site" evidence="9">
    <location>
        <position position="307"/>
    </location>
    <ligand>
        <name>ADP</name>
        <dbReference type="ChEBI" id="CHEBI:456216"/>
    </ligand>
</feature>
<reference evidence="13" key="1">
    <citation type="journal article" date="2014" name="Int. J. Syst. Evol. Microbiol.">
        <title>Complete genome sequence of Corynebacterium casei LMG S-19264T (=DSM 44701T), isolated from a smear-ripened cheese.</title>
        <authorList>
            <consortium name="US DOE Joint Genome Institute (JGI-PGF)"/>
            <person name="Walter F."/>
            <person name="Albersmeier A."/>
            <person name="Kalinowski J."/>
            <person name="Ruckert C."/>
        </authorList>
    </citation>
    <scope>NUCLEOTIDE SEQUENCE</scope>
    <source>
        <strain evidence="13">NBRC 110023</strain>
    </source>
</reference>
<feature type="binding site" evidence="9">
    <location>
        <position position="83"/>
    </location>
    <ligand>
        <name>glycerol</name>
        <dbReference type="ChEBI" id="CHEBI:17754"/>
    </ligand>
</feature>
<feature type="domain" description="Carbohydrate kinase FGGY C-terminal" evidence="12">
    <location>
        <begin position="259"/>
        <end position="444"/>
    </location>
</feature>
<comment type="caution">
    <text evidence="13">The sequence shown here is derived from an EMBL/GenBank/DDBJ whole genome shotgun (WGS) entry which is preliminary data.</text>
</comment>
<feature type="binding site" evidence="9">
    <location>
        <position position="407"/>
    </location>
    <ligand>
        <name>ATP</name>
        <dbReference type="ChEBI" id="CHEBI:30616"/>
    </ligand>
</feature>
<evidence type="ECO:0000256" key="10">
    <source>
        <dbReference type="RuleBase" id="RU003733"/>
    </source>
</evidence>
<evidence type="ECO:0000256" key="8">
    <source>
        <dbReference type="ARBA" id="ARBA00052101"/>
    </source>
</evidence>
<dbReference type="Gene3D" id="3.30.420.40">
    <property type="match status" value="2"/>
</dbReference>
<comment type="pathway">
    <text evidence="1 9">Polyol metabolism; glycerol degradation via glycerol kinase pathway; sn-glycerol 3-phosphate from glycerol: step 1/1.</text>
</comment>
<comment type="activity regulation">
    <text evidence="9">Inhibited by fructose 1,6-bisphosphate (FBP).</text>
</comment>
<dbReference type="InterPro" id="IPR018484">
    <property type="entry name" value="FGGY_N"/>
</dbReference>
<dbReference type="InterPro" id="IPR018485">
    <property type="entry name" value="FGGY_C"/>
</dbReference>
<feature type="binding site" evidence="9">
    <location>
        <position position="307"/>
    </location>
    <ligand>
        <name>ATP</name>
        <dbReference type="ChEBI" id="CHEBI:30616"/>
    </ligand>
</feature>
<dbReference type="AlphaFoldDB" id="A0AA37SY77"/>
<organism evidence="13 14">
    <name type="scientific">Agaribacter marinus</name>
    <dbReference type="NCBI Taxonomy" id="1431249"/>
    <lineage>
        <taxon>Bacteria</taxon>
        <taxon>Pseudomonadati</taxon>
        <taxon>Pseudomonadota</taxon>
        <taxon>Gammaproteobacteria</taxon>
        <taxon>Alteromonadales</taxon>
        <taxon>Alteromonadaceae</taxon>
        <taxon>Agaribacter</taxon>
    </lineage>
</organism>
<feature type="binding site" evidence="9">
    <location>
        <position position="84"/>
    </location>
    <ligand>
        <name>sn-glycerol 3-phosphate</name>
        <dbReference type="ChEBI" id="CHEBI:57597"/>
    </ligand>
</feature>
<dbReference type="Proteomes" id="UP001156601">
    <property type="component" value="Unassembled WGS sequence"/>
</dbReference>
<feature type="binding site" evidence="9">
    <location>
        <position position="242"/>
    </location>
    <ligand>
        <name>glycerol</name>
        <dbReference type="ChEBI" id="CHEBI:17754"/>
    </ligand>
</feature>
<dbReference type="PANTHER" id="PTHR10196:SF78">
    <property type="entry name" value="GLYCEROL KINASE"/>
    <property type="match status" value="1"/>
</dbReference>
<dbReference type="Pfam" id="PF02782">
    <property type="entry name" value="FGGY_C"/>
    <property type="match status" value="1"/>
</dbReference>
<proteinExistence type="inferred from homology"/>
<feature type="binding site" evidence="9">
    <location>
        <position position="407"/>
    </location>
    <ligand>
        <name>ADP</name>
        <dbReference type="ChEBI" id="CHEBI:456216"/>
    </ligand>
</feature>
<comment type="function">
    <text evidence="9">Key enzyme in the regulation of glycerol uptake and metabolism. Catalyzes the phosphorylation of glycerol to yield sn-glycerol 3-phosphate.</text>
</comment>
<dbReference type="InterPro" id="IPR018483">
    <property type="entry name" value="Carb_kinase_FGGY_CS"/>
</dbReference>
<dbReference type="InterPro" id="IPR043129">
    <property type="entry name" value="ATPase_NBD"/>
</dbReference>
<feature type="binding site" evidence="9">
    <location>
        <position position="133"/>
    </location>
    <ligand>
        <name>sn-glycerol 3-phosphate</name>
        <dbReference type="ChEBI" id="CHEBI:57597"/>
    </ligand>
</feature>
<dbReference type="EMBL" id="BSOT01000007">
    <property type="protein sequence ID" value="GLR72147.1"/>
    <property type="molecule type" value="Genomic_DNA"/>
</dbReference>
<feature type="binding site" evidence="9">
    <location>
        <position position="264"/>
    </location>
    <ligand>
        <name>ADP</name>
        <dbReference type="ChEBI" id="CHEBI:456216"/>
    </ligand>
</feature>
<evidence type="ECO:0000256" key="2">
    <source>
        <dbReference type="ARBA" id="ARBA00009156"/>
    </source>
</evidence>
<dbReference type="CDD" id="cd07786">
    <property type="entry name" value="FGGY_EcGK_like"/>
    <property type="match status" value="1"/>
</dbReference>
<feature type="binding site" evidence="9">
    <location>
        <position position="311"/>
    </location>
    <ligand>
        <name>ATP</name>
        <dbReference type="ChEBI" id="CHEBI:30616"/>
    </ligand>
</feature>
<feature type="binding site" evidence="9">
    <location>
        <position position="13"/>
    </location>
    <ligand>
        <name>ATP</name>
        <dbReference type="ChEBI" id="CHEBI:30616"/>
    </ligand>
</feature>
<evidence type="ECO:0000256" key="5">
    <source>
        <dbReference type="ARBA" id="ARBA00022777"/>
    </source>
</evidence>
<feature type="domain" description="Carbohydrate kinase FGGY N-terminal" evidence="11">
    <location>
        <begin position="6"/>
        <end position="249"/>
    </location>
</feature>
<feature type="binding site" evidence="9">
    <location>
        <position position="264"/>
    </location>
    <ligand>
        <name>ATP</name>
        <dbReference type="ChEBI" id="CHEBI:30616"/>
    </ligand>
</feature>
<dbReference type="InterPro" id="IPR005999">
    <property type="entry name" value="Glycerol_kin"/>
</dbReference>
<dbReference type="EC" id="2.7.1.30" evidence="9"/>
<keyword evidence="3 9" id="KW-0808">Transferase</keyword>
<evidence type="ECO:0000256" key="3">
    <source>
        <dbReference type="ARBA" id="ARBA00022679"/>
    </source>
</evidence>
<keyword evidence="14" id="KW-1185">Reference proteome</keyword>
<dbReference type="NCBIfam" id="NF000756">
    <property type="entry name" value="PRK00047.1"/>
    <property type="match status" value="1"/>
</dbReference>
<evidence type="ECO:0000259" key="12">
    <source>
        <dbReference type="Pfam" id="PF02782"/>
    </source>
</evidence>
<dbReference type="SUPFAM" id="SSF53067">
    <property type="entry name" value="Actin-like ATPase domain"/>
    <property type="match status" value="2"/>
</dbReference>
<evidence type="ECO:0000256" key="6">
    <source>
        <dbReference type="ARBA" id="ARBA00022798"/>
    </source>
</evidence>
<comment type="catalytic activity">
    <reaction evidence="8 9">
        <text>glycerol + ATP = sn-glycerol 3-phosphate + ADP + H(+)</text>
        <dbReference type="Rhea" id="RHEA:21644"/>
        <dbReference type="ChEBI" id="CHEBI:15378"/>
        <dbReference type="ChEBI" id="CHEBI:17754"/>
        <dbReference type="ChEBI" id="CHEBI:30616"/>
        <dbReference type="ChEBI" id="CHEBI:57597"/>
        <dbReference type="ChEBI" id="CHEBI:456216"/>
        <dbReference type="EC" id="2.7.1.30"/>
    </reaction>
</comment>
<feature type="binding site" evidence="9">
    <location>
        <position position="243"/>
    </location>
    <ligand>
        <name>glycerol</name>
        <dbReference type="ChEBI" id="CHEBI:17754"/>
    </ligand>
</feature>
<feature type="binding site" evidence="9">
    <location>
        <position position="14"/>
    </location>
    <ligand>
        <name>ATP</name>
        <dbReference type="ChEBI" id="CHEBI:30616"/>
    </ligand>
</feature>